<feature type="transmembrane region" description="Helical" evidence="2">
    <location>
        <begin position="240"/>
        <end position="257"/>
    </location>
</feature>
<feature type="transmembrane region" description="Helical" evidence="2">
    <location>
        <begin position="157"/>
        <end position="174"/>
    </location>
</feature>
<dbReference type="RefSeq" id="WP_133414109.1">
    <property type="nucleotide sequence ID" value="NZ_SDLP01000004.1"/>
</dbReference>
<proteinExistence type="predicted"/>
<accession>A0A4V3AYP6</accession>
<keyword evidence="3" id="KW-0378">Hydrolase</keyword>
<dbReference type="AlphaFoldDB" id="A0A4V3AYP6"/>
<evidence type="ECO:0000256" key="1">
    <source>
        <dbReference type="SAM" id="MobiDB-lite"/>
    </source>
</evidence>
<evidence type="ECO:0000313" key="4">
    <source>
        <dbReference type="Proteomes" id="UP000294952"/>
    </source>
</evidence>
<comment type="caution">
    <text evidence="3">The sequence shown here is derived from an EMBL/GenBank/DDBJ whole genome shotgun (WGS) entry which is preliminary data.</text>
</comment>
<keyword evidence="3" id="KW-0645">Protease</keyword>
<name>A0A4V3AYP6_9MYCO</name>
<feature type="transmembrane region" description="Helical" evidence="2">
    <location>
        <begin position="263"/>
        <end position="289"/>
    </location>
</feature>
<keyword evidence="3" id="KW-0482">Metalloprotease</keyword>
<dbReference type="EMBL" id="SDLP01000004">
    <property type="protein sequence ID" value="TDL07517.1"/>
    <property type="molecule type" value="Genomic_DNA"/>
</dbReference>
<feature type="transmembrane region" description="Helical" evidence="2">
    <location>
        <begin position="52"/>
        <end position="71"/>
    </location>
</feature>
<gene>
    <name evidence="3" type="ORF">EUA04_16595</name>
</gene>
<feature type="compositionally biased region" description="Polar residues" evidence="1">
    <location>
        <begin position="361"/>
        <end position="374"/>
    </location>
</feature>
<dbReference type="InterPro" id="IPR026898">
    <property type="entry name" value="PrsW"/>
</dbReference>
<keyword evidence="2" id="KW-0472">Membrane</keyword>
<dbReference type="PANTHER" id="PTHR36844:SF1">
    <property type="entry name" value="PROTEASE PRSW"/>
    <property type="match status" value="1"/>
</dbReference>
<keyword evidence="2" id="KW-0812">Transmembrane</keyword>
<evidence type="ECO:0000313" key="3">
    <source>
        <dbReference type="EMBL" id="TDL07517.1"/>
    </source>
</evidence>
<evidence type="ECO:0000256" key="2">
    <source>
        <dbReference type="SAM" id="Phobius"/>
    </source>
</evidence>
<dbReference type="Pfam" id="PF13367">
    <property type="entry name" value="PrsW-protease"/>
    <property type="match status" value="1"/>
</dbReference>
<dbReference type="PANTHER" id="PTHR36844">
    <property type="entry name" value="PROTEASE PRSW"/>
    <property type="match status" value="1"/>
</dbReference>
<keyword evidence="2" id="KW-1133">Transmembrane helix</keyword>
<feature type="region of interest" description="Disordered" evidence="1">
    <location>
        <begin position="325"/>
        <end position="382"/>
    </location>
</feature>
<sequence length="382" mass="41173">MTADISASTLRVRPPLYQPDSAVFWLFVALLTASTIELVVHDGPSIAETINAEAALSGLWLAFTAFLVWLLLRFDPFRSVRAYPQVLAAGCALGGTVAIGMAREGNATLSTMWSRVLPPDIASAWDAALCAPFVEETAKAFCAAVILVLASSVFNRISHALLLGMFVGLGFGIIEDLEYNVDEAISSLDSDIAGALISLALRALTAVPAHWAYTALATVGVLLLLPTFAQRQTWSVGRRIITAVALISAAMFMHFFWDSPLLGGLGLVSMVVKMGVNLAIFLAAVVLILRSERAWIRSTIRTRTDVSYPQELVNSLPTLRQRRAYRRAQRKEHGRAAGRAARRDQKAALDALQRPPAPQPHATNGTATSQNGSDTAPLANRQ</sequence>
<dbReference type="Proteomes" id="UP000294952">
    <property type="component" value="Unassembled WGS sequence"/>
</dbReference>
<feature type="transmembrane region" description="Helical" evidence="2">
    <location>
        <begin position="22"/>
        <end position="40"/>
    </location>
</feature>
<dbReference type="GO" id="GO:0008237">
    <property type="term" value="F:metallopeptidase activity"/>
    <property type="evidence" value="ECO:0007669"/>
    <property type="project" value="UniProtKB-KW"/>
</dbReference>
<reference evidence="3 4" key="1">
    <citation type="submission" date="2019-01" db="EMBL/GenBank/DDBJ databases">
        <title>High-quality-draft genome sequences of five non-tuberculosis mycobacteriaceae isolated from a nosocomial environment.</title>
        <authorList>
            <person name="Tiago I."/>
            <person name="Alarico S."/>
            <person name="Pereira S.G."/>
            <person name="Coelho C."/>
            <person name="Maranha A."/>
            <person name="Empadinhas N."/>
        </authorList>
    </citation>
    <scope>NUCLEOTIDE SEQUENCE [LARGE SCALE GENOMIC DNA]</scope>
    <source>
        <strain evidence="3 4">22DIII</strain>
    </source>
</reference>
<dbReference type="GO" id="GO:0006508">
    <property type="term" value="P:proteolysis"/>
    <property type="evidence" value="ECO:0007669"/>
    <property type="project" value="UniProtKB-KW"/>
</dbReference>
<feature type="transmembrane region" description="Helical" evidence="2">
    <location>
        <begin position="211"/>
        <end position="228"/>
    </location>
</feature>
<protein>
    <submittedName>
        <fullName evidence="3">PrsW family intramembrane metalloprotease</fullName>
    </submittedName>
</protein>
<organism evidence="3 4">
    <name type="scientific">Mycolicibacterium obuense</name>
    <dbReference type="NCBI Taxonomy" id="1807"/>
    <lineage>
        <taxon>Bacteria</taxon>
        <taxon>Bacillati</taxon>
        <taxon>Actinomycetota</taxon>
        <taxon>Actinomycetes</taxon>
        <taxon>Mycobacteriales</taxon>
        <taxon>Mycobacteriaceae</taxon>
        <taxon>Mycolicibacterium</taxon>
    </lineage>
</organism>